<dbReference type="EMBL" id="JAULRT010000032">
    <property type="protein sequence ID" value="MDO3380834.1"/>
    <property type="molecule type" value="Genomic_DNA"/>
</dbReference>
<dbReference type="PANTHER" id="PTHR43483">
    <property type="entry name" value="MEMBRANE TRANSPORTER PROTEIN HI_0806-RELATED"/>
    <property type="match status" value="1"/>
</dbReference>
<proteinExistence type="inferred from homology"/>
<keyword evidence="6" id="KW-1003">Cell membrane</keyword>
<evidence type="ECO:0000313" key="7">
    <source>
        <dbReference type="EMBL" id="MDO3380834.1"/>
    </source>
</evidence>
<reference evidence="7" key="1">
    <citation type="submission" date="2023-07" db="EMBL/GenBank/DDBJ databases">
        <title>Gilvimarinus algae sp. nov., isolated from the surface of Kelp.</title>
        <authorList>
            <person name="Sun Y.Y."/>
            <person name="Gong Y."/>
            <person name="Du Z.J."/>
        </authorList>
    </citation>
    <scope>NUCLEOTIDE SEQUENCE</scope>
    <source>
        <strain evidence="7">SDUM040014</strain>
    </source>
</reference>
<accession>A0ABT8T9M5</accession>
<evidence type="ECO:0000313" key="8">
    <source>
        <dbReference type="Proteomes" id="UP001168380"/>
    </source>
</evidence>
<evidence type="ECO:0000256" key="4">
    <source>
        <dbReference type="ARBA" id="ARBA00022989"/>
    </source>
</evidence>
<keyword evidence="5 6" id="KW-0472">Membrane</keyword>
<feature type="transmembrane region" description="Helical" evidence="6">
    <location>
        <begin position="108"/>
        <end position="125"/>
    </location>
</feature>
<evidence type="ECO:0000256" key="1">
    <source>
        <dbReference type="ARBA" id="ARBA00004141"/>
    </source>
</evidence>
<keyword evidence="8" id="KW-1185">Reference proteome</keyword>
<keyword evidence="4 6" id="KW-1133">Transmembrane helix</keyword>
<name>A0ABT8T9M5_9GAMM</name>
<keyword evidence="3 6" id="KW-0812">Transmembrane</keyword>
<feature type="transmembrane region" description="Helical" evidence="6">
    <location>
        <begin position="210"/>
        <end position="232"/>
    </location>
</feature>
<comment type="caution">
    <text evidence="7">The sequence shown here is derived from an EMBL/GenBank/DDBJ whole genome shotgun (WGS) entry which is preliminary data.</text>
</comment>
<protein>
    <recommendedName>
        <fullName evidence="6">Probable membrane transporter protein</fullName>
    </recommendedName>
</protein>
<feature type="transmembrane region" description="Helical" evidence="6">
    <location>
        <begin position="177"/>
        <end position="198"/>
    </location>
</feature>
<dbReference type="Pfam" id="PF01925">
    <property type="entry name" value="TauE"/>
    <property type="match status" value="1"/>
</dbReference>
<evidence type="ECO:0000256" key="2">
    <source>
        <dbReference type="ARBA" id="ARBA00009142"/>
    </source>
</evidence>
<gene>
    <name evidence="7" type="ORF">QWI16_01530</name>
</gene>
<comment type="similarity">
    <text evidence="2 6">Belongs to the 4-toluene sulfonate uptake permease (TSUP) (TC 2.A.102) family.</text>
</comment>
<organism evidence="7 8">
    <name type="scientific">Gilvimarinus algae</name>
    <dbReference type="NCBI Taxonomy" id="3058037"/>
    <lineage>
        <taxon>Bacteria</taxon>
        <taxon>Pseudomonadati</taxon>
        <taxon>Pseudomonadota</taxon>
        <taxon>Gammaproteobacteria</taxon>
        <taxon>Cellvibrionales</taxon>
        <taxon>Cellvibrionaceae</taxon>
        <taxon>Gilvimarinus</taxon>
    </lineage>
</organism>
<dbReference type="PANTHER" id="PTHR43483:SF3">
    <property type="entry name" value="MEMBRANE TRANSPORTER PROTEIN HI_0806-RELATED"/>
    <property type="match status" value="1"/>
</dbReference>
<evidence type="ECO:0000256" key="3">
    <source>
        <dbReference type="ARBA" id="ARBA00022692"/>
    </source>
</evidence>
<feature type="transmembrane region" description="Helical" evidence="6">
    <location>
        <begin position="82"/>
        <end position="103"/>
    </location>
</feature>
<dbReference type="RefSeq" id="WP_302710955.1">
    <property type="nucleotide sequence ID" value="NZ_JAULRT010000032.1"/>
</dbReference>
<evidence type="ECO:0000256" key="5">
    <source>
        <dbReference type="ARBA" id="ARBA00023136"/>
    </source>
</evidence>
<evidence type="ECO:0000256" key="6">
    <source>
        <dbReference type="RuleBase" id="RU363041"/>
    </source>
</evidence>
<sequence length="264" mass="27332">METWLVGYLALGAITGFFAGLLGIGGGGIMVPVLVVLLGAQGFGSEHLVHFALGTSMAAIVPTAIASTLAHNRRSAVHWQAVYQLTPGVLLGTFAATFIAAYLPAKPLALFFAVFMTAIAAYMIWGRAPRPERQLPSVSGMFGVGAGIGGVSALVAIGGGSLTVPFMIWCNQSPTRAIATSAALGIPIAAAGALGYVVNGWTQAEGPMTLGYVVWPAVLAMASMSFLTAPLGARLAHHLPVKRLKQVFALMMVGLAVKMVHGFW</sequence>
<feature type="transmembrane region" description="Helical" evidence="6">
    <location>
        <begin position="6"/>
        <end position="39"/>
    </location>
</feature>
<feature type="transmembrane region" description="Helical" evidence="6">
    <location>
        <begin position="51"/>
        <end position="70"/>
    </location>
</feature>
<feature type="transmembrane region" description="Helical" evidence="6">
    <location>
        <begin position="145"/>
        <end position="170"/>
    </location>
</feature>
<dbReference type="InterPro" id="IPR002781">
    <property type="entry name" value="TM_pro_TauE-like"/>
</dbReference>
<comment type="subcellular location">
    <subcellularLocation>
        <location evidence="6">Cell membrane</location>
        <topology evidence="6">Multi-pass membrane protein</topology>
    </subcellularLocation>
    <subcellularLocation>
        <location evidence="1">Membrane</location>
        <topology evidence="1">Multi-pass membrane protein</topology>
    </subcellularLocation>
</comment>
<dbReference type="Proteomes" id="UP001168380">
    <property type="component" value="Unassembled WGS sequence"/>
</dbReference>